<keyword evidence="3" id="KW-1185">Reference proteome</keyword>
<accession>A0A348B568</accession>
<dbReference type="EMBL" id="BMQS01000003">
    <property type="protein sequence ID" value="GGT89130.1"/>
    <property type="molecule type" value="Genomic_DNA"/>
</dbReference>
<sequence length="225" mass="23287">MAMIGGVLFYVDVVLNAPHTVQVHTSTVPPPTSGNGQPSSVSVDSLVHSTYFLTPEASLSEVDGLLAVQSSASVQGVVFPVRPSGNELTVTLVAYVDNSTLPIAYNPGISLLTGDVSAYNTLDPQGSVWITMWGQGGGANARVFVNGNSNPLVQEWSAGGGEFTFQFVNDNGYVELAQVVVNGAAYSPHLDTGIPWASVDGVGIVADNGVLLVQSLVVNGQVLVS</sequence>
<reference evidence="2" key="4">
    <citation type="submission" date="2020-09" db="EMBL/GenBank/DDBJ databases">
        <authorList>
            <person name="Sun Q."/>
            <person name="Ohkuma M."/>
        </authorList>
    </citation>
    <scope>NUCLEOTIDE SEQUENCE</scope>
    <source>
        <strain evidence="2">JCM 31740</strain>
    </source>
</reference>
<evidence type="ECO:0000313" key="3">
    <source>
        <dbReference type="Proteomes" id="UP000276741"/>
    </source>
</evidence>
<dbReference type="Proteomes" id="UP000276741">
    <property type="component" value="Chromosome"/>
</dbReference>
<evidence type="ECO:0000313" key="2">
    <source>
        <dbReference type="EMBL" id="GGT89130.1"/>
    </source>
</evidence>
<organism evidence="1 3">
    <name type="scientific">Sulfodiicoccus acidiphilus</name>
    <dbReference type="NCBI Taxonomy" id="1670455"/>
    <lineage>
        <taxon>Archaea</taxon>
        <taxon>Thermoproteota</taxon>
        <taxon>Thermoprotei</taxon>
        <taxon>Sulfolobales</taxon>
        <taxon>Sulfolobaceae</taxon>
        <taxon>Sulfodiicoccus</taxon>
    </lineage>
</organism>
<proteinExistence type="predicted"/>
<reference evidence="1" key="3">
    <citation type="journal article" date="2019" name="BMC Res. Notes">
        <title>Complete genome sequence of the Sulfodiicoccus acidiphilus strain HS-1T, the first crenarchaeon that lacks polB3, isolated from an acidic hot spring in Ohwaku-dani, Hakone, Japan.</title>
        <authorList>
            <person name="Sakai H.D."/>
            <person name="Kurosawa N."/>
        </authorList>
    </citation>
    <scope>NUCLEOTIDE SEQUENCE</scope>
    <source>
        <strain evidence="1">HS-1</strain>
    </source>
</reference>
<dbReference type="KEGG" id="sacd:HS1genome_1709"/>
<gene>
    <name evidence="2" type="ORF">GCM10007116_03700</name>
    <name evidence="1" type="ORF">HS1genome_1709</name>
</gene>
<reference evidence="3" key="2">
    <citation type="submission" date="2018-04" db="EMBL/GenBank/DDBJ databases">
        <title>Complete genome sequence of Sulfodiicoccus acidiphilus strain HS-1.</title>
        <authorList>
            <person name="Sakai H.D."/>
            <person name="Kurosawa N."/>
        </authorList>
    </citation>
    <scope>NUCLEOTIDE SEQUENCE [LARGE SCALE GENOMIC DNA]</scope>
    <source>
        <strain evidence="3">HS-1</strain>
    </source>
</reference>
<dbReference type="EMBL" id="AP018553">
    <property type="protein sequence ID" value="BBD73320.1"/>
    <property type="molecule type" value="Genomic_DNA"/>
</dbReference>
<dbReference type="Proteomes" id="UP000616143">
    <property type="component" value="Unassembled WGS sequence"/>
</dbReference>
<protein>
    <submittedName>
        <fullName evidence="1">Uncharacterized protein</fullName>
    </submittedName>
</protein>
<dbReference type="AlphaFoldDB" id="A0A348B568"/>
<reference evidence="2" key="1">
    <citation type="journal article" date="2014" name="Int. J. Syst. Evol. Microbiol.">
        <title>Complete genome sequence of Corynebacterium casei LMG S-19264T (=DSM 44701T), isolated from a smear-ripened cheese.</title>
        <authorList>
            <consortium name="US DOE Joint Genome Institute (JGI-PGF)"/>
            <person name="Walter F."/>
            <person name="Albersmeier A."/>
            <person name="Kalinowski J."/>
            <person name="Ruckert C."/>
        </authorList>
    </citation>
    <scope>NUCLEOTIDE SEQUENCE</scope>
    <source>
        <strain evidence="2">JCM 31740</strain>
    </source>
</reference>
<evidence type="ECO:0000313" key="1">
    <source>
        <dbReference type="EMBL" id="BBD73320.1"/>
    </source>
</evidence>
<name>A0A348B568_9CREN</name>